<comment type="caution">
    <text evidence="3">The sequence shown here is derived from an EMBL/GenBank/DDBJ whole genome shotgun (WGS) entry which is preliminary data.</text>
</comment>
<evidence type="ECO:0000313" key="4">
    <source>
        <dbReference type="Proteomes" id="UP000636888"/>
    </source>
</evidence>
<keyword evidence="4" id="KW-1185">Reference proteome</keyword>
<name>A0A8J7IXD9_9BACT</name>
<dbReference type="Gene3D" id="1.25.40.590">
    <property type="entry name" value="Type IV / VI secretion system, DotU"/>
    <property type="match status" value="1"/>
</dbReference>
<evidence type="ECO:0000256" key="1">
    <source>
        <dbReference type="SAM" id="Phobius"/>
    </source>
</evidence>
<dbReference type="PANTHER" id="PTHR38033:SF1">
    <property type="entry name" value="DOTU FAMILY TYPE IV_VI SECRETION SYSTEM PROTEIN"/>
    <property type="match status" value="1"/>
</dbReference>
<dbReference type="EMBL" id="JAEMHM010000005">
    <property type="protein sequence ID" value="MBJ6724532.1"/>
    <property type="molecule type" value="Genomic_DNA"/>
</dbReference>
<gene>
    <name evidence="3" type="ORF">JFN93_07430</name>
</gene>
<keyword evidence="1" id="KW-0472">Membrane</keyword>
<feature type="transmembrane region" description="Helical" evidence="1">
    <location>
        <begin position="194"/>
        <end position="215"/>
    </location>
</feature>
<protein>
    <submittedName>
        <fullName evidence="3">DotU family type IV/VI secretion system protein</fullName>
    </submittedName>
</protein>
<keyword evidence="1" id="KW-1133">Transmembrane helix</keyword>
<dbReference type="NCBIfam" id="TIGR03349">
    <property type="entry name" value="IV_VI_DotU"/>
    <property type="match status" value="1"/>
</dbReference>
<organism evidence="3 4">
    <name type="scientific">Geomesophilobacter sediminis</name>
    <dbReference type="NCBI Taxonomy" id="2798584"/>
    <lineage>
        <taxon>Bacteria</taxon>
        <taxon>Pseudomonadati</taxon>
        <taxon>Thermodesulfobacteriota</taxon>
        <taxon>Desulfuromonadia</taxon>
        <taxon>Geobacterales</taxon>
        <taxon>Geobacteraceae</taxon>
        <taxon>Geomesophilobacter</taxon>
    </lineage>
</organism>
<evidence type="ECO:0000313" key="3">
    <source>
        <dbReference type="EMBL" id="MBJ6724532.1"/>
    </source>
</evidence>
<accession>A0A8J7IXD9</accession>
<dbReference type="InterPro" id="IPR017732">
    <property type="entry name" value="T4/T6SS_DotU"/>
</dbReference>
<dbReference type="InterPro" id="IPR038522">
    <property type="entry name" value="T4/T6SS_DotU_sf"/>
</dbReference>
<dbReference type="PANTHER" id="PTHR38033">
    <property type="entry name" value="MEMBRANE PROTEIN-RELATED"/>
    <property type="match status" value="1"/>
</dbReference>
<keyword evidence="1" id="KW-0812">Transmembrane</keyword>
<dbReference type="Pfam" id="PF09850">
    <property type="entry name" value="DotU"/>
    <property type="match status" value="1"/>
</dbReference>
<dbReference type="Proteomes" id="UP000636888">
    <property type="component" value="Unassembled WGS sequence"/>
</dbReference>
<dbReference type="AlphaFoldDB" id="A0A8J7IXD9"/>
<evidence type="ECO:0000259" key="2">
    <source>
        <dbReference type="Pfam" id="PF09850"/>
    </source>
</evidence>
<feature type="domain" description="Type IV / VI secretion system DotU" evidence="2">
    <location>
        <begin position="3"/>
        <end position="214"/>
    </location>
</feature>
<reference evidence="3" key="1">
    <citation type="submission" date="2020-12" db="EMBL/GenBank/DDBJ databases">
        <title>Geomonas sp. Red875, isolated from river sediment.</title>
        <authorList>
            <person name="Xu Z."/>
            <person name="Zhang Z."/>
            <person name="Masuda Y."/>
            <person name="Itoh H."/>
            <person name="Senoo K."/>
        </authorList>
    </citation>
    <scope>NUCLEOTIDE SEQUENCE</scope>
    <source>
        <strain evidence="3">Red875</strain>
    </source>
</reference>
<dbReference type="RefSeq" id="WP_199383375.1">
    <property type="nucleotide sequence ID" value="NZ_JAEMHM010000005.1"/>
</dbReference>
<sequence length="229" mass="25574">MRLTDLFLPVFVYVAQLLRDLEVRHPLFGDVQGTVSRLLSATETPVRPGAGSAEEYDLARFAVCAWVDEMVAASPWEDRQLWLKEQLQRTYYRTTAAGAEFFERLERLSPDQGEAREIYYLCLVLGFTGRYCNPGDQSRLDELKNAQLALLLGAPAVSALERGDFLSDWGNQAPGSEAPRECARTRSRFSSLPTILCLGVPPLLFALLFVVYRFVLTSIGDSFLKGVGN</sequence>
<proteinExistence type="predicted"/>